<dbReference type="Proteomes" id="UP001290462">
    <property type="component" value="Unassembled WGS sequence"/>
</dbReference>
<accession>A0AAW9JS62</accession>
<dbReference type="EMBL" id="JAVBVO010000003">
    <property type="protein sequence ID" value="MDZ5759352.1"/>
    <property type="molecule type" value="Genomic_DNA"/>
</dbReference>
<organism evidence="2 3">
    <name type="scientific">Carnobacterium maltaromaticum</name>
    <name type="common">Carnobacterium piscicola</name>
    <dbReference type="NCBI Taxonomy" id="2751"/>
    <lineage>
        <taxon>Bacteria</taxon>
        <taxon>Bacillati</taxon>
        <taxon>Bacillota</taxon>
        <taxon>Bacilli</taxon>
        <taxon>Lactobacillales</taxon>
        <taxon>Carnobacteriaceae</taxon>
        <taxon>Carnobacterium</taxon>
    </lineage>
</organism>
<evidence type="ECO:0000313" key="3">
    <source>
        <dbReference type="Proteomes" id="UP001290462"/>
    </source>
</evidence>
<dbReference type="Pfam" id="PF05119">
    <property type="entry name" value="Terminase_4"/>
    <property type="match status" value="1"/>
</dbReference>
<gene>
    <name evidence="2" type="ORF">RAK27_11825</name>
</gene>
<evidence type="ECO:0000313" key="2">
    <source>
        <dbReference type="EMBL" id="MDZ5759352.1"/>
    </source>
</evidence>
<dbReference type="AlphaFoldDB" id="A0AAW9JS62"/>
<name>A0AAW9JS62_CARML</name>
<protein>
    <submittedName>
        <fullName evidence="2">Phage terminase small subunit P27 family</fullName>
    </submittedName>
</protein>
<proteinExistence type="predicted"/>
<evidence type="ECO:0000256" key="1">
    <source>
        <dbReference type="SAM" id="MobiDB-lite"/>
    </source>
</evidence>
<sequence length="155" mass="17738">MGRKKKHSSAIEGNRTVEELEEREEIEELLGQFPPIRGEPPSHLGHFGKKEWRRLLPGLELLGVSMLDQGMLETYCTWYQVYRKAEKELSNQVIITEIGSKDQKTLKRHPAIDVLNVATNQMKSISSNMGMTLDSRMRLVRPEGESDEDDPFADL</sequence>
<dbReference type="NCBIfam" id="TIGR01558">
    <property type="entry name" value="sm_term_P27"/>
    <property type="match status" value="1"/>
</dbReference>
<feature type="region of interest" description="Disordered" evidence="1">
    <location>
        <begin position="1"/>
        <end position="22"/>
    </location>
</feature>
<dbReference type="RefSeq" id="WP_035065218.1">
    <property type="nucleotide sequence ID" value="NZ_JAVBVO010000003.1"/>
</dbReference>
<dbReference type="InterPro" id="IPR006448">
    <property type="entry name" value="Phage_term_ssu_P27"/>
</dbReference>
<comment type="caution">
    <text evidence="2">The sequence shown here is derived from an EMBL/GenBank/DDBJ whole genome shotgun (WGS) entry which is preliminary data.</text>
</comment>
<reference evidence="2" key="1">
    <citation type="submission" date="2023-08" db="EMBL/GenBank/DDBJ databases">
        <title>Genomic characterization of piscicolin 126 produced by Carnobacterium maltaromaticum CM22 strain isolated from salmon (Salmo salar).</title>
        <authorList>
            <person name="Gonzalez-Gragera E."/>
            <person name="Garcia-Lopez J.D."/>
            <person name="Teso-Perez C."/>
            <person name="Gimenez-Hernandez I."/>
            <person name="Peralta-Sanchez J.M."/>
            <person name="Valdivia E."/>
            <person name="Montalban-Lopez M."/>
            <person name="Martin-Platero A.M."/>
            <person name="Banos A."/>
            <person name="Martinez-Bueno M."/>
        </authorList>
    </citation>
    <scope>NUCLEOTIDE SEQUENCE</scope>
    <source>
        <strain evidence="2">CM22</strain>
    </source>
</reference>